<dbReference type="GO" id="GO:0043190">
    <property type="term" value="C:ATP-binding cassette (ABC) transporter complex"/>
    <property type="evidence" value="ECO:0007669"/>
    <property type="project" value="InterPro"/>
</dbReference>
<keyword evidence="3" id="KW-0732">Signal</keyword>
<sequence length="471" mass="54045">MHIIISILFYLLSLIYLLVPSKTYIEGLVGQPASFLPSRAQTETDKTISKLLYRSLFKYDNFGSLIPDLAEAWEVSNEGLNYTVTIKDNQYWSDGTKINANDLLYTSYKIPNLSGVATDKIDDLTVRYTLPNKFSPFLSLLTVGVMKNQSDEKNQGFYTPTSGPFRVVSIKRKGELVKRVVIYDPKSSKIKQIAFRFYPNESELITAYKLGEIHAFLLKDVANFKVDSSLTIKQYPVQSVYYALFFNLRNEAYKNLEIRNQLAKTLNVERIIYGEGIPVEGSISRSFYTGEKYKVGSYDKTASYDLLGKEIRIDLPDTPILLEMGNKIKADWEGKLDANVTLVKHTSAEIKEQIIEPRNFDLLLFGQEVGRDPDRYINWHSTQSRAPGLNLSGFNSVRGDRALEEGRKELDVDARIKHYNEFQKVVSEYTPVIFLHHPYMNYYVSTKIKGMGDKYTFTPADRFLDFNNWSF</sequence>
<dbReference type="InterPro" id="IPR030678">
    <property type="entry name" value="Peptide/Ni-bd"/>
</dbReference>
<dbReference type="CDD" id="cd00995">
    <property type="entry name" value="PBP2_NikA_DppA_OppA_like"/>
    <property type="match status" value="1"/>
</dbReference>
<dbReference type="InterPro" id="IPR000914">
    <property type="entry name" value="SBP_5_dom"/>
</dbReference>
<name>A0A2H0XAQ5_UNCKA</name>
<feature type="domain" description="Solute-binding protein family 5" evidence="4">
    <location>
        <begin position="65"/>
        <end position="293"/>
    </location>
</feature>
<dbReference type="Pfam" id="PF00496">
    <property type="entry name" value="SBP_bac_5"/>
    <property type="match status" value="1"/>
</dbReference>
<comment type="caution">
    <text evidence="5">The sequence shown here is derived from an EMBL/GenBank/DDBJ whole genome shotgun (WGS) entry which is preliminary data.</text>
</comment>
<evidence type="ECO:0000313" key="5">
    <source>
        <dbReference type="EMBL" id="PIS22017.1"/>
    </source>
</evidence>
<dbReference type="GO" id="GO:1904680">
    <property type="term" value="F:peptide transmembrane transporter activity"/>
    <property type="evidence" value="ECO:0007669"/>
    <property type="project" value="TreeGrafter"/>
</dbReference>
<dbReference type="PANTHER" id="PTHR30290">
    <property type="entry name" value="PERIPLASMIC BINDING COMPONENT OF ABC TRANSPORTER"/>
    <property type="match status" value="1"/>
</dbReference>
<reference evidence="6" key="1">
    <citation type="submission" date="2017-09" db="EMBL/GenBank/DDBJ databases">
        <title>Depth-based differentiation of microbial function through sediment-hosted aquifers and enrichment of novel symbionts in the deep terrestrial subsurface.</title>
        <authorList>
            <person name="Probst A.J."/>
            <person name="Ladd B."/>
            <person name="Jarett J.K."/>
            <person name="Geller-Mcgrath D.E."/>
            <person name="Sieber C.M.K."/>
            <person name="Emerson J.B."/>
            <person name="Anantharaman K."/>
            <person name="Thomas B.C."/>
            <person name="Malmstrom R."/>
            <person name="Stieglmeier M."/>
            <person name="Klingl A."/>
            <person name="Woyke T."/>
            <person name="Ryan C.M."/>
            <person name="Banfield J.F."/>
        </authorList>
    </citation>
    <scope>NUCLEOTIDE SEQUENCE [LARGE SCALE GENOMIC DNA]</scope>
</reference>
<dbReference type="Proteomes" id="UP000231252">
    <property type="component" value="Unassembled WGS sequence"/>
</dbReference>
<dbReference type="PIRSF" id="PIRSF002741">
    <property type="entry name" value="MppA"/>
    <property type="match status" value="1"/>
</dbReference>
<dbReference type="GO" id="GO:0042597">
    <property type="term" value="C:periplasmic space"/>
    <property type="evidence" value="ECO:0007669"/>
    <property type="project" value="UniProtKB-ARBA"/>
</dbReference>
<dbReference type="InterPro" id="IPR039424">
    <property type="entry name" value="SBP_5"/>
</dbReference>
<dbReference type="EMBL" id="PEYU01000097">
    <property type="protein sequence ID" value="PIS22017.1"/>
    <property type="molecule type" value="Genomic_DNA"/>
</dbReference>
<organism evidence="5 6">
    <name type="scientific">candidate division WWE3 bacterium CG08_land_8_20_14_0_20_41_10</name>
    <dbReference type="NCBI Taxonomy" id="1975085"/>
    <lineage>
        <taxon>Bacteria</taxon>
        <taxon>Katanobacteria</taxon>
    </lineage>
</organism>
<evidence type="ECO:0000256" key="1">
    <source>
        <dbReference type="ARBA" id="ARBA00005695"/>
    </source>
</evidence>
<dbReference type="PANTHER" id="PTHR30290:SF9">
    <property type="entry name" value="OLIGOPEPTIDE-BINDING PROTEIN APPA"/>
    <property type="match status" value="1"/>
</dbReference>
<dbReference type="AlphaFoldDB" id="A0A2H0XAQ5"/>
<proteinExistence type="inferred from homology"/>
<keyword evidence="2" id="KW-0813">Transport</keyword>
<evidence type="ECO:0000256" key="3">
    <source>
        <dbReference type="ARBA" id="ARBA00022729"/>
    </source>
</evidence>
<dbReference type="Gene3D" id="3.90.76.10">
    <property type="entry name" value="Dipeptide-binding Protein, Domain 1"/>
    <property type="match status" value="1"/>
</dbReference>
<evidence type="ECO:0000256" key="2">
    <source>
        <dbReference type="ARBA" id="ARBA00022448"/>
    </source>
</evidence>
<dbReference type="GO" id="GO:0015833">
    <property type="term" value="P:peptide transport"/>
    <property type="evidence" value="ECO:0007669"/>
    <property type="project" value="TreeGrafter"/>
</dbReference>
<dbReference type="Gene3D" id="3.10.105.10">
    <property type="entry name" value="Dipeptide-binding Protein, Domain 3"/>
    <property type="match status" value="1"/>
</dbReference>
<dbReference type="Gene3D" id="3.40.190.10">
    <property type="entry name" value="Periplasmic binding protein-like II"/>
    <property type="match status" value="1"/>
</dbReference>
<evidence type="ECO:0000259" key="4">
    <source>
        <dbReference type="Pfam" id="PF00496"/>
    </source>
</evidence>
<evidence type="ECO:0000313" key="6">
    <source>
        <dbReference type="Proteomes" id="UP000231252"/>
    </source>
</evidence>
<accession>A0A2H0XAQ5</accession>
<comment type="similarity">
    <text evidence="1">Belongs to the bacterial solute-binding protein 5 family.</text>
</comment>
<gene>
    <name evidence="5" type="ORF">COT50_04260</name>
</gene>
<protein>
    <recommendedName>
        <fullName evidence="4">Solute-binding protein family 5 domain-containing protein</fullName>
    </recommendedName>
</protein>
<dbReference type="SUPFAM" id="SSF53850">
    <property type="entry name" value="Periplasmic binding protein-like II"/>
    <property type="match status" value="1"/>
</dbReference>